<sequence length="70" mass="7643">MGGLMCVTGGLDRGLFLHIEGRNAGGRVTQRLSYTNWAVAVGDTGWRLRPPHASSYRAAFFRPALKCSSF</sequence>
<keyword evidence="2" id="KW-1185">Reference proteome</keyword>
<dbReference type="Proteomes" id="UP000503349">
    <property type="component" value="Chromosome 9"/>
</dbReference>
<organism evidence="1 2">
    <name type="scientific">Channa argus</name>
    <name type="common">Northern snakehead</name>
    <name type="synonym">Ophicephalus argus</name>
    <dbReference type="NCBI Taxonomy" id="215402"/>
    <lineage>
        <taxon>Eukaryota</taxon>
        <taxon>Metazoa</taxon>
        <taxon>Chordata</taxon>
        <taxon>Craniata</taxon>
        <taxon>Vertebrata</taxon>
        <taxon>Euteleostomi</taxon>
        <taxon>Actinopterygii</taxon>
        <taxon>Neopterygii</taxon>
        <taxon>Teleostei</taxon>
        <taxon>Neoteleostei</taxon>
        <taxon>Acanthomorphata</taxon>
        <taxon>Anabantaria</taxon>
        <taxon>Anabantiformes</taxon>
        <taxon>Channoidei</taxon>
        <taxon>Channidae</taxon>
        <taxon>Channa</taxon>
    </lineage>
</organism>
<reference evidence="2" key="2">
    <citation type="submission" date="2019-02" db="EMBL/GenBank/DDBJ databases">
        <title>Opniocepnalus argus Var Kimnra genome.</title>
        <authorList>
            <person name="Zhou C."/>
            <person name="Xiao S."/>
        </authorList>
    </citation>
    <scope>NUCLEOTIDE SEQUENCE [LARGE SCALE GENOMIC DNA]</scope>
</reference>
<protein>
    <submittedName>
        <fullName evidence="1">Uncharacterized protein</fullName>
    </submittedName>
</protein>
<accession>A0A6G1PWA8</accession>
<dbReference type="EMBL" id="CM015720">
    <property type="protein sequence ID" value="KAF3694268.1"/>
    <property type="molecule type" value="Genomic_DNA"/>
</dbReference>
<evidence type="ECO:0000313" key="1">
    <source>
        <dbReference type="EMBL" id="KAF3694268.1"/>
    </source>
</evidence>
<reference evidence="1 2" key="1">
    <citation type="submission" date="2019-02" db="EMBL/GenBank/DDBJ databases">
        <title>Opniocepnalus argus genome.</title>
        <authorList>
            <person name="Zhou C."/>
            <person name="Xiao S."/>
        </authorList>
    </citation>
    <scope>NUCLEOTIDE SEQUENCE [LARGE SCALE GENOMIC DNA]</scope>
    <source>
        <strain evidence="1">OARG1902GOOAL</strain>
        <tissue evidence="1">Muscle</tissue>
    </source>
</reference>
<evidence type="ECO:0000313" key="2">
    <source>
        <dbReference type="Proteomes" id="UP000503349"/>
    </source>
</evidence>
<gene>
    <name evidence="1" type="ORF">EXN66_Car009944</name>
</gene>
<proteinExistence type="predicted"/>
<name>A0A6G1PWA8_CHAAH</name>
<dbReference type="AlphaFoldDB" id="A0A6G1PWA8"/>